<dbReference type="RefSeq" id="WP_194030945.1">
    <property type="nucleotide sequence ID" value="NZ_JADEWZ010000032.1"/>
</dbReference>
<dbReference type="Gene3D" id="3.40.50.1820">
    <property type="entry name" value="alpha/beta hydrolase"/>
    <property type="match status" value="1"/>
</dbReference>
<dbReference type="InterPro" id="IPR029058">
    <property type="entry name" value="AB_hydrolase_fold"/>
</dbReference>
<keyword evidence="2" id="KW-0378">Hydrolase</keyword>
<dbReference type="AlphaFoldDB" id="A0A8J7IUR7"/>
<dbReference type="Pfam" id="PF00561">
    <property type="entry name" value="Abhydrolase_1"/>
    <property type="match status" value="1"/>
</dbReference>
<dbReference type="EMBL" id="JADEWZ010000032">
    <property type="protein sequence ID" value="MBE9117857.1"/>
    <property type="molecule type" value="Genomic_DNA"/>
</dbReference>
<name>A0A8J7IUR7_9CYAN</name>
<gene>
    <name evidence="2" type="ORF">IQ249_18310</name>
</gene>
<protein>
    <submittedName>
        <fullName evidence="2">Alpha/beta hydrolase</fullName>
    </submittedName>
</protein>
<evidence type="ECO:0000259" key="1">
    <source>
        <dbReference type="Pfam" id="PF00561"/>
    </source>
</evidence>
<dbReference type="PANTHER" id="PTHR43689">
    <property type="entry name" value="HYDROLASE"/>
    <property type="match status" value="1"/>
</dbReference>
<sequence length="308" mass="34439">MDDSWWNQTFPAGRQTLNLRTSSEQTVAVSYGERGEGLSVILAHGVGSWSYGWRHAIAPLSQQFRTICFDAVGHGFSEKSEPSKKPDRQVSELKQIVEQLCDRAPIIVAQSLGALIALAAALESPNLFSHLVLINAPVFVEKLPAWWMNVLANLPIEMVRGIDRARWVKFVAPTFRSLTQFARQEVVANPASITEEDVYWITYPYVEFPGAIANMAEELQNALREIENLRDNRPNLIRPIQENLGAIACPTLVLWGERDRWFPVHHGAKLHQNLPNSRFQILPNCGHDAAADAPQEIAAAISSFLAHF</sequence>
<dbReference type="InterPro" id="IPR000073">
    <property type="entry name" value="AB_hydrolase_1"/>
</dbReference>
<evidence type="ECO:0000313" key="2">
    <source>
        <dbReference type="EMBL" id="MBE9117857.1"/>
    </source>
</evidence>
<dbReference type="GO" id="GO:0016787">
    <property type="term" value="F:hydrolase activity"/>
    <property type="evidence" value="ECO:0007669"/>
    <property type="project" value="UniProtKB-KW"/>
</dbReference>
<dbReference type="Proteomes" id="UP000654482">
    <property type="component" value="Unassembled WGS sequence"/>
</dbReference>
<comment type="caution">
    <text evidence="2">The sequence shown here is derived from an EMBL/GenBank/DDBJ whole genome shotgun (WGS) entry which is preliminary data.</text>
</comment>
<proteinExistence type="predicted"/>
<dbReference type="SUPFAM" id="SSF53474">
    <property type="entry name" value="alpha/beta-Hydrolases"/>
    <property type="match status" value="1"/>
</dbReference>
<keyword evidence="3" id="KW-1185">Reference proteome</keyword>
<evidence type="ECO:0000313" key="3">
    <source>
        <dbReference type="Proteomes" id="UP000654482"/>
    </source>
</evidence>
<accession>A0A8J7IUR7</accession>
<organism evidence="2 3">
    <name type="scientific">Lusitaniella coriacea LEGE 07157</name>
    <dbReference type="NCBI Taxonomy" id="945747"/>
    <lineage>
        <taxon>Bacteria</taxon>
        <taxon>Bacillati</taxon>
        <taxon>Cyanobacteriota</taxon>
        <taxon>Cyanophyceae</taxon>
        <taxon>Spirulinales</taxon>
        <taxon>Lusitaniellaceae</taxon>
        <taxon>Lusitaniella</taxon>
    </lineage>
</organism>
<reference evidence="2" key="1">
    <citation type="submission" date="2020-10" db="EMBL/GenBank/DDBJ databases">
        <authorList>
            <person name="Castelo-Branco R."/>
            <person name="Eusebio N."/>
            <person name="Adriana R."/>
            <person name="Vieira A."/>
            <person name="Brugerolle De Fraissinette N."/>
            <person name="Rezende De Castro R."/>
            <person name="Schneider M.P."/>
            <person name="Vasconcelos V."/>
            <person name="Leao P.N."/>
        </authorList>
    </citation>
    <scope>NUCLEOTIDE SEQUENCE</scope>
    <source>
        <strain evidence="2">LEGE 07157</strain>
    </source>
</reference>
<dbReference type="PANTHER" id="PTHR43689:SF51">
    <property type="entry name" value="SLR1917 PROTEIN"/>
    <property type="match status" value="1"/>
</dbReference>
<dbReference type="PRINTS" id="PR00111">
    <property type="entry name" value="ABHYDROLASE"/>
</dbReference>
<feature type="domain" description="AB hydrolase-1" evidence="1">
    <location>
        <begin position="40"/>
        <end position="292"/>
    </location>
</feature>